<dbReference type="GO" id="GO:0015171">
    <property type="term" value="F:amino acid transmembrane transporter activity"/>
    <property type="evidence" value="ECO:0007669"/>
    <property type="project" value="TreeGrafter"/>
</dbReference>
<sequence length="210" mass="21931">MTEHLLKGVVMGFAVAAPVGPIALLILRRTLAEGRLAGFVSGLGAATADTLCAALASLALSAVTALLTAHHDLVQLLGGVFMLALGLHTWRSAPPACAVSRPLHERNLFTAFLTTCLLTLANPLTLLGITGVIAAAGLSPGDTRHGQETISLILGVLCGSSTWWLILCLCAGWLGRKLGPQTLRTLNHLAAALILGFGLWQLADLARHWL</sequence>
<feature type="transmembrane region" description="Helical" evidence="6">
    <location>
        <begin position="186"/>
        <end position="203"/>
    </location>
</feature>
<evidence type="ECO:0000256" key="3">
    <source>
        <dbReference type="ARBA" id="ARBA00022692"/>
    </source>
</evidence>
<comment type="subcellular location">
    <subcellularLocation>
        <location evidence="1">Cell membrane</location>
        <topology evidence="1">Multi-pass membrane protein</topology>
    </subcellularLocation>
</comment>
<evidence type="ECO:0000313" key="8">
    <source>
        <dbReference type="Proteomes" id="UP000217265"/>
    </source>
</evidence>
<dbReference type="EMBL" id="CP023344">
    <property type="protein sequence ID" value="ATC65303.1"/>
    <property type="molecule type" value="Genomic_DNA"/>
</dbReference>
<evidence type="ECO:0000256" key="2">
    <source>
        <dbReference type="ARBA" id="ARBA00022475"/>
    </source>
</evidence>
<keyword evidence="3 6" id="KW-0812">Transmembrane</keyword>
<gene>
    <name evidence="7" type="ORF">CMV30_15855</name>
</gene>
<evidence type="ECO:0000256" key="4">
    <source>
        <dbReference type="ARBA" id="ARBA00022989"/>
    </source>
</evidence>
<feature type="transmembrane region" description="Helical" evidence="6">
    <location>
        <begin position="6"/>
        <end position="27"/>
    </location>
</feature>
<protein>
    <submittedName>
        <fullName evidence="7">Lysine transporter LysE</fullName>
    </submittedName>
</protein>
<evidence type="ECO:0000256" key="1">
    <source>
        <dbReference type="ARBA" id="ARBA00004651"/>
    </source>
</evidence>
<dbReference type="KEGG" id="vbh:CMV30_15855"/>
<accession>A0A290QA48</accession>
<dbReference type="Pfam" id="PF01810">
    <property type="entry name" value="LysE"/>
    <property type="match status" value="1"/>
</dbReference>
<evidence type="ECO:0000313" key="7">
    <source>
        <dbReference type="EMBL" id="ATC65303.1"/>
    </source>
</evidence>
<organism evidence="7 8">
    <name type="scientific">Nibricoccus aquaticus</name>
    <dbReference type="NCBI Taxonomy" id="2576891"/>
    <lineage>
        <taxon>Bacteria</taxon>
        <taxon>Pseudomonadati</taxon>
        <taxon>Verrucomicrobiota</taxon>
        <taxon>Opitutia</taxon>
        <taxon>Opitutales</taxon>
        <taxon>Opitutaceae</taxon>
        <taxon>Nibricoccus</taxon>
    </lineage>
</organism>
<feature type="transmembrane region" description="Helical" evidence="6">
    <location>
        <begin position="111"/>
        <end position="138"/>
    </location>
</feature>
<feature type="transmembrane region" description="Helical" evidence="6">
    <location>
        <begin position="73"/>
        <end position="90"/>
    </location>
</feature>
<evidence type="ECO:0000256" key="6">
    <source>
        <dbReference type="SAM" id="Phobius"/>
    </source>
</evidence>
<dbReference type="GO" id="GO:0005886">
    <property type="term" value="C:plasma membrane"/>
    <property type="evidence" value="ECO:0007669"/>
    <property type="project" value="UniProtKB-SubCell"/>
</dbReference>
<dbReference type="PANTHER" id="PTHR30086">
    <property type="entry name" value="ARGININE EXPORTER PROTEIN ARGO"/>
    <property type="match status" value="1"/>
</dbReference>
<evidence type="ECO:0000256" key="5">
    <source>
        <dbReference type="ARBA" id="ARBA00023136"/>
    </source>
</evidence>
<feature type="transmembrane region" description="Helical" evidence="6">
    <location>
        <begin position="150"/>
        <end position="174"/>
    </location>
</feature>
<dbReference type="InterPro" id="IPR001123">
    <property type="entry name" value="LeuE-type"/>
</dbReference>
<keyword evidence="8" id="KW-1185">Reference proteome</keyword>
<proteinExistence type="predicted"/>
<keyword evidence="2" id="KW-1003">Cell membrane</keyword>
<dbReference type="PANTHER" id="PTHR30086:SF20">
    <property type="entry name" value="ARGININE EXPORTER PROTEIN ARGO-RELATED"/>
    <property type="match status" value="1"/>
</dbReference>
<keyword evidence="4 6" id="KW-1133">Transmembrane helix</keyword>
<dbReference type="RefSeq" id="WP_096056934.1">
    <property type="nucleotide sequence ID" value="NZ_CP023344.1"/>
</dbReference>
<feature type="transmembrane region" description="Helical" evidence="6">
    <location>
        <begin position="39"/>
        <end position="67"/>
    </location>
</feature>
<dbReference type="Proteomes" id="UP000217265">
    <property type="component" value="Chromosome"/>
</dbReference>
<dbReference type="AlphaFoldDB" id="A0A290QA48"/>
<keyword evidence="5 6" id="KW-0472">Membrane</keyword>
<reference evidence="7 8" key="1">
    <citation type="submission" date="2017-09" db="EMBL/GenBank/DDBJ databases">
        <title>Complete genome sequence of Verrucomicrobial strain HZ-65, isolated from freshwater.</title>
        <authorList>
            <person name="Choi A."/>
        </authorList>
    </citation>
    <scope>NUCLEOTIDE SEQUENCE [LARGE SCALE GENOMIC DNA]</scope>
    <source>
        <strain evidence="7 8">HZ-65</strain>
    </source>
</reference>
<name>A0A290QA48_9BACT</name>
<dbReference type="OrthoDB" id="5638726at2"/>